<organism evidence="11 12">
    <name type="scientific">Halomonas chromatireducens</name>
    <dbReference type="NCBI Taxonomy" id="507626"/>
    <lineage>
        <taxon>Bacteria</taxon>
        <taxon>Pseudomonadati</taxon>
        <taxon>Pseudomonadota</taxon>
        <taxon>Gammaproteobacteria</taxon>
        <taxon>Oceanospirillales</taxon>
        <taxon>Halomonadaceae</taxon>
        <taxon>Halomonas</taxon>
    </lineage>
</organism>
<evidence type="ECO:0000256" key="9">
    <source>
        <dbReference type="SAM" id="Phobius"/>
    </source>
</evidence>
<proteinExistence type="inferred from homology"/>
<dbReference type="EMBL" id="CP014226">
    <property type="protein sequence ID" value="AMC99329.1"/>
    <property type="molecule type" value="Genomic_DNA"/>
</dbReference>
<evidence type="ECO:0000256" key="4">
    <source>
        <dbReference type="ARBA" id="ARBA00022989"/>
    </source>
</evidence>
<dbReference type="PIRSF" id="PIRSF006170">
    <property type="entry name" value="YfgM"/>
    <property type="match status" value="1"/>
</dbReference>
<keyword evidence="3 9" id="KW-0812">Transmembrane</keyword>
<dbReference type="KEGG" id="hco:LOKO_00232"/>
<keyword evidence="4 9" id="KW-1133">Transmembrane helix</keyword>
<evidence type="ECO:0000313" key="11">
    <source>
        <dbReference type="EMBL" id="AMC99329.1"/>
    </source>
</evidence>
<dbReference type="Pfam" id="PF09976">
    <property type="entry name" value="TPR_21"/>
    <property type="match status" value="1"/>
</dbReference>
<protein>
    <recommendedName>
        <fullName evidence="8">Ancillary SecYEG translocon subunit</fullName>
    </recommendedName>
</protein>
<feature type="domain" description="Ancillary SecYEG translocon subunit/Cell division coordinator CpoB TPR" evidence="10">
    <location>
        <begin position="15"/>
        <end position="213"/>
    </location>
</feature>
<dbReference type="Proteomes" id="UP000063387">
    <property type="component" value="Chromosome"/>
</dbReference>
<evidence type="ECO:0000313" key="12">
    <source>
        <dbReference type="Proteomes" id="UP000063387"/>
    </source>
</evidence>
<evidence type="ECO:0000256" key="3">
    <source>
        <dbReference type="ARBA" id="ARBA00022692"/>
    </source>
</evidence>
<keyword evidence="5 9" id="KW-0472">Membrane</keyword>
<name>A0A0X8HBB4_9GAMM</name>
<evidence type="ECO:0000256" key="2">
    <source>
        <dbReference type="ARBA" id="ARBA00022475"/>
    </source>
</evidence>
<dbReference type="PANTHER" id="PTHR38035">
    <property type="entry name" value="UPF0070 PROTEIN YFGM"/>
    <property type="match status" value="1"/>
</dbReference>
<dbReference type="InterPro" id="IPR011990">
    <property type="entry name" value="TPR-like_helical_dom_sf"/>
</dbReference>
<dbReference type="GO" id="GO:0005886">
    <property type="term" value="C:plasma membrane"/>
    <property type="evidence" value="ECO:0007669"/>
    <property type="project" value="UniProtKB-SubCell"/>
</dbReference>
<evidence type="ECO:0000256" key="5">
    <source>
        <dbReference type="ARBA" id="ARBA00023136"/>
    </source>
</evidence>
<comment type="similarity">
    <text evidence="7">Belongs to the YfgM family.</text>
</comment>
<evidence type="ECO:0000256" key="1">
    <source>
        <dbReference type="ARBA" id="ARBA00004401"/>
    </source>
</evidence>
<keyword evidence="6" id="KW-0143">Chaperone</keyword>
<feature type="transmembrane region" description="Helical" evidence="9">
    <location>
        <begin position="21"/>
        <end position="42"/>
    </location>
</feature>
<keyword evidence="2" id="KW-1003">Cell membrane</keyword>
<gene>
    <name evidence="11" type="ORF">LOKO_00232</name>
</gene>
<accession>A0A0X8HBB4</accession>
<comment type="subcellular location">
    <subcellularLocation>
        <location evidence="1">Cell membrane</location>
        <topology evidence="1">Single-pass type II membrane protein</topology>
    </subcellularLocation>
</comment>
<dbReference type="Gene3D" id="1.25.40.10">
    <property type="entry name" value="Tetratricopeptide repeat domain"/>
    <property type="match status" value="1"/>
</dbReference>
<evidence type="ECO:0000256" key="7">
    <source>
        <dbReference type="ARBA" id="ARBA00024197"/>
    </source>
</evidence>
<evidence type="ECO:0000256" key="8">
    <source>
        <dbReference type="ARBA" id="ARBA00024235"/>
    </source>
</evidence>
<dbReference type="SUPFAM" id="SSF48452">
    <property type="entry name" value="TPR-like"/>
    <property type="match status" value="1"/>
</dbReference>
<dbReference type="InterPro" id="IPR026039">
    <property type="entry name" value="YfgM"/>
</dbReference>
<dbReference type="PATRIC" id="fig|507626.3.peg.227"/>
<dbReference type="GO" id="GO:0044877">
    <property type="term" value="F:protein-containing complex binding"/>
    <property type="evidence" value="ECO:0007669"/>
    <property type="project" value="InterPro"/>
</dbReference>
<dbReference type="InterPro" id="IPR018704">
    <property type="entry name" value="SecYEG/CpoB_TPR"/>
</dbReference>
<dbReference type="AlphaFoldDB" id="A0A0X8HBB4"/>
<dbReference type="RefSeq" id="WP_066443922.1">
    <property type="nucleotide sequence ID" value="NZ_CP014226.1"/>
</dbReference>
<reference evidence="11 12" key="1">
    <citation type="journal article" date="2016" name="Genome Announc.">
        <title>Draft Genome Sequence of 'Halomonas chromatireducens' Strain AGD 8-3, a Haloalkaliphilic Chromate- and Selenite-Reducing Gammaproteobacterium.</title>
        <authorList>
            <person name="Sharko F.S."/>
            <person name="Shapovalova A.A."/>
            <person name="Tsygankova S.V."/>
            <person name="Komova A.V."/>
            <person name="Boulygina E.S."/>
            <person name="Teslyuk A.B."/>
            <person name="Gotovtsev P.M."/>
            <person name="Namsaraev Z.B."/>
            <person name="Khijniak T.V."/>
            <person name="Nedoluzhko A.V."/>
            <person name="Vasilov R.G."/>
        </authorList>
    </citation>
    <scope>NUCLEOTIDE SEQUENCE [LARGE SCALE GENOMIC DNA]</scope>
    <source>
        <strain evidence="11 12">AGD 8-3</strain>
    </source>
</reference>
<sequence length="219" mass="23966">MAELRTEEEQLDAIKRWWKENGTSLIAGVALAAAGIFGWNAWQNYQENQAEAASLRYQQLVNLADAEALDDEGLAQARALADEIVDNHGRTLYADMARLIDARLAVAQDDHDAAVTALRSVIDASKRDYIQGLARLRLARLQVAQGDAEAALETLGSGIPDALAAQRADIRGDAQLALGREDQAREAWREALAHAEQRDQPIYGVQLKLEDLGVEEAIL</sequence>
<evidence type="ECO:0000259" key="10">
    <source>
        <dbReference type="Pfam" id="PF09976"/>
    </source>
</evidence>
<evidence type="ECO:0000256" key="6">
    <source>
        <dbReference type="ARBA" id="ARBA00023186"/>
    </source>
</evidence>
<dbReference type="PANTHER" id="PTHR38035:SF1">
    <property type="entry name" value="ANCILLARY SECYEG TRANSLOCON SUBUNIT"/>
    <property type="match status" value="1"/>
</dbReference>
<dbReference type="STRING" id="507626.LOKO_00232"/>
<reference evidence="11 12" key="2">
    <citation type="submission" date="2016-02" db="EMBL/GenBank/DDBJ databases">
        <authorList>
            <person name="Wen L."/>
            <person name="He K."/>
            <person name="Yang H."/>
        </authorList>
    </citation>
    <scope>NUCLEOTIDE SEQUENCE [LARGE SCALE GENOMIC DNA]</scope>
    <source>
        <strain evidence="11 12">AGD 8-3</strain>
    </source>
</reference>
<dbReference type="OrthoDB" id="9789675at2"/>
<keyword evidence="12" id="KW-1185">Reference proteome</keyword>